<reference evidence="1" key="1">
    <citation type="submission" date="2022-04" db="EMBL/GenBank/DDBJ databases">
        <title>Genome of the entomopathogenic fungus Entomophthora muscae.</title>
        <authorList>
            <person name="Elya C."/>
            <person name="Lovett B.R."/>
            <person name="Lee E."/>
            <person name="Macias A.M."/>
            <person name="Hajek A.E."/>
            <person name="De Bivort B.L."/>
            <person name="Kasson M.T."/>
            <person name="De Fine Licht H.H."/>
            <person name="Stajich J.E."/>
        </authorList>
    </citation>
    <scope>NUCLEOTIDE SEQUENCE</scope>
    <source>
        <strain evidence="1">Berkeley</strain>
    </source>
</reference>
<dbReference type="Proteomes" id="UP001165960">
    <property type="component" value="Unassembled WGS sequence"/>
</dbReference>
<name>A0ACC2TPG3_9FUNG</name>
<keyword evidence="2" id="KW-1185">Reference proteome</keyword>
<proteinExistence type="predicted"/>
<evidence type="ECO:0000313" key="2">
    <source>
        <dbReference type="Proteomes" id="UP001165960"/>
    </source>
</evidence>
<comment type="caution">
    <text evidence="1">The sequence shown here is derived from an EMBL/GenBank/DDBJ whole genome shotgun (WGS) entry which is preliminary data.</text>
</comment>
<dbReference type="EMBL" id="QTSX02002278">
    <property type="protein sequence ID" value="KAJ9076460.1"/>
    <property type="molecule type" value="Genomic_DNA"/>
</dbReference>
<accession>A0ACC2TPG3</accession>
<gene>
    <name evidence="1" type="ORF">DSO57_1025926</name>
</gene>
<evidence type="ECO:0000313" key="1">
    <source>
        <dbReference type="EMBL" id="KAJ9076460.1"/>
    </source>
</evidence>
<organism evidence="1 2">
    <name type="scientific">Entomophthora muscae</name>
    <dbReference type="NCBI Taxonomy" id="34485"/>
    <lineage>
        <taxon>Eukaryota</taxon>
        <taxon>Fungi</taxon>
        <taxon>Fungi incertae sedis</taxon>
        <taxon>Zoopagomycota</taxon>
        <taxon>Entomophthoromycotina</taxon>
        <taxon>Entomophthoromycetes</taxon>
        <taxon>Entomophthorales</taxon>
        <taxon>Entomophthoraceae</taxon>
        <taxon>Entomophthora</taxon>
    </lineage>
</organism>
<sequence>MFRNSQLAWCQILVALAFVHNQMDNDEYKLVASMVPLLTLKRPRSTPSRHFIPHLPADNAPSTGTSGKTPVNQPSSSGSRCCPSE</sequence>
<protein>
    <submittedName>
        <fullName evidence="1">Uncharacterized protein</fullName>
    </submittedName>
</protein>